<dbReference type="AlphaFoldDB" id="A0A380S8B5"/>
<dbReference type="RefSeq" id="WP_109573149.1">
    <property type="nucleotide sequence ID" value="NZ_UHJL01000003.1"/>
</dbReference>
<organism evidence="2 3">
    <name type="scientific">Fibrobacter succinogenes</name>
    <name type="common">Bacteroides succinogenes</name>
    <dbReference type="NCBI Taxonomy" id="833"/>
    <lineage>
        <taxon>Bacteria</taxon>
        <taxon>Pseudomonadati</taxon>
        <taxon>Fibrobacterota</taxon>
        <taxon>Fibrobacteria</taxon>
        <taxon>Fibrobacterales</taxon>
        <taxon>Fibrobacteraceae</taxon>
        <taxon>Fibrobacter</taxon>
    </lineage>
</organism>
<evidence type="ECO:0000313" key="2">
    <source>
        <dbReference type="EMBL" id="SUQ24741.1"/>
    </source>
</evidence>
<proteinExistence type="predicted"/>
<evidence type="ECO:0000313" key="3">
    <source>
        <dbReference type="Proteomes" id="UP000255423"/>
    </source>
</evidence>
<dbReference type="InterPro" id="IPR025537">
    <property type="entry name" value="DUF4423"/>
</dbReference>
<dbReference type="InterPro" id="IPR011873">
    <property type="entry name" value="CHP02147"/>
</dbReference>
<gene>
    <name evidence="2" type="ORF">SAMN05661053_2154</name>
</gene>
<name>A0A380S8B5_FIBSU</name>
<accession>A0A380S8B5</accession>
<dbReference type="EMBL" id="UHJL01000003">
    <property type="protein sequence ID" value="SUQ24741.1"/>
    <property type="molecule type" value="Genomic_DNA"/>
</dbReference>
<dbReference type="Pfam" id="PF14394">
    <property type="entry name" value="DUF4423"/>
    <property type="match status" value="1"/>
</dbReference>
<feature type="domain" description="DUF4423" evidence="1">
    <location>
        <begin position="103"/>
        <end position="266"/>
    </location>
</feature>
<protein>
    <submittedName>
        <fullName evidence="2">TIGR02147 family protein</fullName>
    </submittedName>
</protein>
<reference evidence="2 3" key="1">
    <citation type="submission" date="2017-08" db="EMBL/GenBank/DDBJ databases">
        <authorList>
            <person name="de Groot N.N."/>
        </authorList>
    </citation>
    <scope>NUCLEOTIDE SEQUENCE [LARGE SCALE GENOMIC DNA]</scope>
    <source>
        <strain evidence="2 3">HM2</strain>
    </source>
</reference>
<sequence>MKAILEYTDYRKFIQDYYDERKRDSAFTWREFAQNAGFASAIFLKYVAEGKKNLSVSAASSVANAMGLAGFEKTYFVLMVTYAHAKGDEAKMAAFEKRCALARAHKIRVLGGEEFDYYKSWKNPLLRELAPHMPGARPAEMARACKPKISTAEAVETLEFLEDANLLKKDRNGNYVQTDKSISMGSVDAVPIAAKDLQRQMGELAVKALDLPLAERSMSGVVVGLTQDSYERIKKELLECRRRVIAIATESSETQRVYRLNLQLFPISEDLEVANKALKNKEERNEKKRA</sequence>
<dbReference type="Proteomes" id="UP000255423">
    <property type="component" value="Unassembled WGS sequence"/>
</dbReference>
<dbReference type="NCBIfam" id="TIGR02147">
    <property type="entry name" value="Fsuc_second"/>
    <property type="match status" value="1"/>
</dbReference>
<evidence type="ECO:0000259" key="1">
    <source>
        <dbReference type="Pfam" id="PF14394"/>
    </source>
</evidence>